<dbReference type="CDD" id="cd03487">
    <property type="entry name" value="RT_Bac_retron_II"/>
    <property type="match status" value="1"/>
</dbReference>
<dbReference type="PANTHER" id="PTHR34047:SF7">
    <property type="entry name" value="RNA-DIRECTED DNA POLYMERASE"/>
    <property type="match status" value="1"/>
</dbReference>
<protein>
    <recommendedName>
        <fullName evidence="1">RNA-directed DNA polymerase</fullName>
        <ecNumber evidence="1">2.7.7.49</ecNumber>
    </recommendedName>
</protein>
<dbReference type="GO" id="GO:0046872">
    <property type="term" value="F:metal ion binding"/>
    <property type="evidence" value="ECO:0007669"/>
    <property type="project" value="UniProtKB-KW"/>
</dbReference>
<dbReference type="InterPro" id="IPR000477">
    <property type="entry name" value="RT_dom"/>
</dbReference>
<dbReference type="GO" id="GO:0051607">
    <property type="term" value="P:defense response to virus"/>
    <property type="evidence" value="ECO:0007669"/>
    <property type="project" value="UniProtKB-KW"/>
</dbReference>
<dbReference type="GO" id="GO:0003723">
    <property type="term" value="F:RNA binding"/>
    <property type="evidence" value="ECO:0007669"/>
    <property type="project" value="InterPro"/>
</dbReference>
<name>A0A2W2EBC0_9ACTN</name>
<evidence type="ECO:0000256" key="8">
    <source>
        <dbReference type="ARBA" id="ARBA00034120"/>
    </source>
</evidence>
<evidence type="ECO:0000259" key="11">
    <source>
        <dbReference type="Pfam" id="PF00078"/>
    </source>
</evidence>
<feature type="region of interest" description="Disordered" evidence="10">
    <location>
        <begin position="1"/>
        <end position="20"/>
    </location>
</feature>
<dbReference type="Proteomes" id="UP000248924">
    <property type="component" value="Unassembled WGS sequence"/>
</dbReference>
<evidence type="ECO:0000256" key="6">
    <source>
        <dbReference type="ARBA" id="ARBA00022918"/>
    </source>
</evidence>
<keyword evidence="7" id="KW-0051">Antiviral defense</keyword>
<proteinExistence type="inferred from homology"/>
<comment type="catalytic activity">
    <reaction evidence="9">
        <text>DNA(n) + a 2'-deoxyribonucleoside 5'-triphosphate = DNA(n+1) + diphosphate</text>
        <dbReference type="Rhea" id="RHEA:22508"/>
        <dbReference type="Rhea" id="RHEA-COMP:17339"/>
        <dbReference type="Rhea" id="RHEA-COMP:17340"/>
        <dbReference type="ChEBI" id="CHEBI:33019"/>
        <dbReference type="ChEBI" id="CHEBI:61560"/>
        <dbReference type="ChEBI" id="CHEBI:173112"/>
        <dbReference type="EC" id="2.7.7.49"/>
    </reaction>
</comment>
<dbReference type="PANTHER" id="PTHR34047">
    <property type="entry name" value="NUCLEAR INTRON MATURASE 1, MITOCHONDRIAL-RELATED"/>
    <property type="match status" value="1"/>
</dbReference>
<feature type="domain" description="Reverse transcriptase" evidence="11">
    <location>
        <begin position="279"/>
        <end position="449"/>
    </location>
</feature>
<dbReference type="PRINTS" id="PR00866">
    <property type="entry name" value="RNADNAPOLMS"/>
</dbReference>
<accession>A0A2W2EBC0</accession>
<dbReference type="GO" id="GO:0003964">
    <property type="term" value="F:RNA-directed DNA polymerase activity"/>
    <property type="evidence" value="ECO:0007669"/>
    <property type="project" value="UniProtKB-KW"/>
</dbReference>
<keyword evidence="13" id="KW-1185">Reference proteome</keyword>
<dbReference type="InterPro" id="IPR051083">
    <property type="entry name" value="GrpII_Intron_Splice-Mob/Def"/>
</dbReference>
<keyword evidence="6 12" id="KW-0695">RNA-directed DNA polymerase</keyword>
<evidence type="ECO:0000313" key="13">
    <source>
        <dbReference type="Proteomes" id="UP000248924"/>
    </source>
</evidence>
<evidence type="ECO:0000256" key="4">
    <source>
        <dbReference type="ARBA" id="ARBA00022723"/>
    </source>
</evidence>
<keyword evidence="4" id="KW-0479">Metal-binding</keyword>
<dbReference type="EC" id="2.7.7.49" evidence="1"/>
<keyword evidence="3" id="KW-0548">Nucleotidyltransferase</keyword>
<evidence type="ECO:0000256" key="10">
    <source>
        <dbReference type="SAM" id="MobiDB-lite"/>
    </source>
</evidence>
<evidence type="ECO:0000256" key="5">
    <source>
        <dbReference type="ARBA" id="ARBA00022842"/>
    </source>
</evidence>
<keyword evidence="5" id="KW-0460">Magnesium</keyword>
<dbReference type="OrthoDB" id="1550386at2"/>
<dbReference type="EMBL" id="POTY01000051">
    <property type="protein sequence ID" value="PZG19803.1"/>
    <property type="molecule type" value="Genomic_DNA"/>
</dbReference>
<sequence length="533" mass="57553">MAAEDIPVAANGSASRPATAERAATGVRLGWLGCTDGSVSRADQAAPPGGARSRSLRGNPGDATLTQAPHHRCVGTLREPVHPHGRASSGRAAPIRWAAVTTVHALATALADAFLAEDSWRRPDLVHRGGLVLGVRRRWLWPVADAVLVAYPRPPRDRPRELAAFLTTLDPLRDAISAARWQGRPIVIRTRPVAATRTVRRPWHTPLIDDVGALAALLRLSVEHLDWYADRRAMNRRASDQRLHHYRCRWTDRGRLIEAPKPRLGALQRRLLAEVLGPIPVHPAAHGFVPGRSAHTFAAAHAGQPVVVRVDLLAFFSSVPATRVYGLFRTAGHPEAVAHALTGLCTTRTPSSVLRQAPSDLPHRSARLAALRAGHLPQGAPTSPALANLCAYRLDRRLAGLADAYGATYTRYADDLAFSGDLSASSLITAVSEIVRDEGFRIHPDKTRVRGQGDRQLLAGLVVNGRPATPRDDYDRLRALLHNAARTGLDAQNRTGHPAFADHLAGRVAWIGHQHPARAAKLAALLAEALAAR</sequence>
<organism evidence="12 13">
    <name type="scientific">Micromonospora craterilacus</name>
    <dbReference type="NCBI Taxonomy" id="1655439"/>
    <lineage>
        <taxon>Bacteria</taxon>
        <taxon>Bacillati</taxon>
        <taxon>Actinomycetota</taxon>
        <taxon>Actinomycetes</taxon>
        <taxon>Micromonosporales</taxon>
        <taxon>Micromonosporaceae</taxon>
        <taxon>Micromonospora</taxon>
    </lineage>
</organism>
<evidence type="ECO:0000256" key="7">
    <source>
        <dbReference type="ARBA" id="ARBA00023118"/>
    </source>
</evidence>
<dbReference type="InterPro" id="IPR043502">
    <property type="entry name" value="DNA/RNA_pol_sf"/>
</dbReference>
<evidence type="ECO:0000256" key="9">
    <source>
        <dbReference type="ARBA" id="ARBA00048173"/>
    </source>
</evidence>
<feature type="region of interest" description="Disordered" evidence="10">
    <location>
        <begin position="38"/>
        <end position="91"/>
    </location>
</feature>
<evidence type="ECO:0000313" key="12">
    <source>
        <dbReference type="EMBL" id="PZG19803.1"/>
    </source>
</evidence>
<dbReference type="Pfam" id="PF00078">
    <property type="entry name" value="RVT_1"/>
    <property type="match status" value="1"/>
</dbReference>
<gene>
    <name evidence="12" type="ORF">C1I95_10845</name>
</gene>
<comment type="caution">
    <text evidence="12">The sequence shown here is derived from an EMBL/GenBank/DDBJ whole genome shotgun (WGS) entry which is preliminary data.</text>
</comment>
<comment type="similarity">
    <text evidence="8">Belongs to the bacterial reverse transcriptase family.</text>
</comment>
<keyword evidence="2" id="KW-0808">Transferase</keyword>
<dbReference type="SUPFAM" id="SSF56672">
    <property type="entry name" value="DNA/RNA polymerases"/>
    <property type="match status" value="1"/>
</dbReference>
<reference evidence="12 13" key="1">
    <citation type="submission" date="2018-01" db="EMBL/GenBank/DDBJ databases">
        <title>Draft genome sequence of Jishengella sp. NA12.</title>
        <authorList>
            <person name="Sahin N."/>
            <person name="Ay H."/>
            <person name="Saygin H."/>
        </authorList>
    </citation>
    <scope>NUCLEOTIDE SEQUENCE [LARGE SCALE GENOMIC DNA]</scope>
    <source>
        <strain evidence="12 13">NA12</strain>
    </source>
</reference>
<dbReference type="AlphaFoldDB" id="A0A2W2EBC0"/>
<evidence type="ECO:0000256" key="3">
    <source>
        <dbReference type="ARBA" id="ARBA00022695"/>
    </source>
</evidence>
<evidence type="ECO:0000256" key="1">
    <source>
        <dbReference type="ARBA" id="ARBA00012493"/>
    </source>
</evidence>
<dbReference type="InterPro" id="IPR000123">
    <property type="entry name" value="Reverse_transcriptase_msDNA"/>
</dbReference>
<evidence type="ECO:0000256" key="2">
    <source>
        <dbReference type="ARBA" id="ARBA00022679"/>
    </source>
</evidence>